<protein>
    <submittedName>
        <fullName evidence="2">2TM domain-containing protein</fullName>
    </submittedName>
</protein>
<sequence>MNSGLGIMLEKMRDNWKAWRMIFFVVLAVLVALNFFIHPHHPHFGLDKYPGFWAIFGCGIGLVMVLVMKKIVQPTIGRKEDYYDRGE</sequence>
<dbReference type="RefSeq" id="WP_151149865.1">
    <property type="nucleotide sequence ID" value="NZ_WAIE01000001.1"/>
</dbReference>
<keyword evidence="1" id="KW-0812">Transmembrane</keyword>
<keyword evidence="1" id="KW-0472">Membrane</keyword>
<evidence type="ECO:0000313" key="3">
    <source>
        <dbReference type="Proteomes" id="UP000438699"/>
    </source>
</evidence>
<keyword evidence="3" id="KW-1185">Reference proteome</keyword>
<gene>
    <name evidence="2" type="ORF">F8A88_04390</name>
</gene>
<feature type="transmembrane region" description="Helical" evidence="1">
    <location>
        <begin position="49"/>
        <end position="68"/>
    </location>
</feature>
<dbReference type="EMBL" id="WAIE01000001">
    <property type="protein sequence ID" value="KAB1443493.1"/>
    <property type="molecule type" value="Genomic_DNA"/>
</dbReference>
<comment type="caution">
    <text evidence="2">The sequence shown here is derived from an EMBL/GenBank/DDBJ whole genome shotgun (WGS) entry which is preliminary data.</text>
</comment>
<keyword evidence="1" id="KW-1133">Transmembrane helix</keyword>
<dbReference type="OrthoDB" id="1525247at2"/>
<name>A0A6N6N6G8_9BACT</name>
<evidence type="ECO:0000313" key="2">
    <source>
        <dbReference type="EMBL" id="KAB1443493.1"/>
    </source>
</evidence>
<evidence type="ECO:0000256" key="1">
    <source>
        <dbReference type="SAM" id="Phobius"/>
    </source>
</evidence>
<reference evidence="2 3" key="1">
    <citation type="journal article" date="2017" name="Int. J. Syst. Evol. Microbiol.">
        <title>Desulfovibrio senegalensis sp. nov., a mesophilic sulfate reducer isolated from marine sediment.</title>
        <authorList>
            <person name="Thioye A."/>
            <person name="Gam Z.B.A."/>
            <person name="Mbengue M."/>
            <person name="Cayol J.L."/>
            <person name="Joseph-Bartoli M."/>
            <person name="Toure-Kane C."/>
            <person name="Labat M."/>
        </authorList>
    </citation>
    <scope>NUCLEOTIDE SEQUENCE [LARGE SCALE GENOMIC DNA]</scope>
    <source>
        <strain evidence="2 3">DSM 101509</strain>
    </source>
</reference>
<organism evidence="2 3">
    <name type="scientific">Pseudodesulfovibrio senegalensis</name>
    <dbReference type="NCBI Taxonomy" id="1721087"/>
    <lineage>
        <taxon>Bacteria</taxon>
        <taxon>Pseudomonadati</taxon>
        <taxon>Thermodesulfobacteriota</taxon>
        <taxon>Desulfovibrionia</taxon>
        <taxon>Desulfovibrionales</taxon>
        <taxon>Desulfovibrionaceae</taxon>
    </lineage>
</organism>
<dbReference type="Proteomes" id="UP000438699">
    <property type="component" value="Unassembled WGS sequence"/>
</dbReference>
<proteinExistence type="predicted"/>
<dbReference type="AlphaFoldDB" id="A0A6N6N6G8"/>
<accession>A0A6N6N6G8</accession>
<feature type="transmembrane region" description="Helical" evidence="1">
    <location>
        <begin position="21"/>
        <end position="37"/>
    </location>
</feature>